<dbReference type="EMBL" id="CP008876">
    <property type="protein sequence ID" value="AIF65888.1"/>
    <property type="molecule type" value="Genomic_DNA"/>
</dbReference>
<gene>
    <name evidence="2" type="ORF">GZ22_04075</name>
</gene>
<keyword evidence="1" id="KW-0812">Transmembrane</keyword>
<proteinExistence type="predicted"/>
<sequence length="90" mass="9982">MSLTFLGILSIICALLVTINKDKYKWLVTSLGFKNNPKVAIIFYSIMGLVLMLSGIVNFSFVSYIVLPAFVLCLSFITILIINSKKNDAC</sequence>
<dbReference type="Proteomes" id="UP000027980">
    <property type="component" value="Chromosome"/>
</dbReference>
<accession>A0A075LNA4</accession>
<keyword evidence="1" id="KW-1133">Transmembrane helix</keyword>
<feature type="transmembrane region" description="Helical" evidence="1">
    <location>
        <begin position="37"/>
        <end position="57"/>
    </location>
</feature>
<dbReference type="AlphaFoldDB" id="A0A075LNA4"/>
<evidence type="ECO:0000256" key="1">
    <source>
        <dbReference type="SAM" id="Phobius"/>
    </source>
</evidence>
<dbReference type="KEGG" id="tap:GZ22_04075"/>
<dbReference type="HOGENOM" id="CLU_2439756_0_0_9"/>
<evidence type="ECO:0000313" key="2">
    <source>
        <dbReference type="EMBL" id="AIF65888.1"/>
    </source>
</evidence>
<evidence type="ECO:0008006" key="4">
    <source>
        <dbReference type="Google" id="ProtNLM"/>
    </source>
</evidence>
<protein>
    <recommendedName>
        <fullName evidence="4">DUF3784 domain-containing protein</fullName>
    </recommendedName>
</protein>
<feature type="transmembrane region" description="Helical" evidence="1">
    <location>
        <begin position="64"/>
        <end position="82"/>
    </location>
</feature>
<evidence type="ECO:0000313" key="3">
    <source>
        <dbReference type="Proteomes" id="UP000027980"/>
    </source>
</evidence>
<reference evidence="2 3" key="1">
    <citation type="submission" date="2014-07" db="EMBL/GenBank/DDBJ databases">
        <title>Complete genome sequence of a moderately halophilic bacterium Terribacillus aidingensis MP602, isolated from Cryptomeria fortunei in Tianmu mountain in China.</title>
        <authorList>
            <person name="Wang Y."/>
            <person name="Lu P."/>
            <person name="Zhang L."/>
        </authorList>
    </citation>
    <scope>NUCLEOTIDE SEQUENCE [LARGE SCALE GENOMIC DNA]</scope>
    <source>
        <strain evidence="2 3">MP602</strain>
    </source>
</reference>
<organism evidence="2 3">
    <name type="scientific">Terribacillus saccharophilus</name>
    <dbReference type="NCBI Taxonomy" id="361277"/>
    <lineage>
        <taxon>Bacteria</taxon>
        <taxon>Bacillati</taxon>
        <taxon>Bacillota</taxon>
        <taxon>Bacilli</taxon>
        <taxon>Bacillales</taxon>
        <taxon>Bacillaceae</taxon>
        <taxon>Terribacillus</taxon>
    </lineage>
</organism>
<keyword evidence="1" id="KW-0472">Membrane</keyword>
<name>A0A075LNA4_9BACI</name>